<dbReference type="PROSITE" id="PS50885">
    <property type="entry name" value="HAMP"/>
    <property type="match status" value="1"/>
</dbReference>
<keyword evidence="11 12" id="KW-0472">Membrane</keyword>
<dbReference type="RefSeq" id="WP_144872471.1">
    <property type="nucleotide sequence ID" value="NZ_LR213986.1"/>
</dbReference>
<keyword evidence="4" id="KW-1003">Cell membrane</keyword>
<dbReference type="EMBL" id="CAACVJ010000161">
    <property type="protein sequence ID" value="VEP14134.1"/>
    <property type="molecule type" value="Genomic_DNA"/>
</dbReference>
<dbReference type="GO" id="GO:0000160">
    <property type="term" value="P:phosphorelay signal transduction system"/>
    <property type="evidence" value="ECO:0007669"/>
    <property type="project" value="UniProtKB-KW"/>
</dbReference>
<evidence type="ECO:0000256" key="4">
    <source>
        <dbReference type="ARBA" id="ARBA00022475"/>
    </source>
</evidence>
<evidence type="ECO:0000256" key="7">
    <source>
        <dbReference type="ARBA" id="ARBA00022741"/>
    </source>
</evidence>
<keyword evidence="7" id="KW-0547">Nucleotide-binding</keyword>
<dbReference type="Gene3D" id="6.10.340.10">
    <property type="match status" value="1"/>
</dbReference>
<dbReference type="InterPro" id="IPR036890">
    <property type="entry name" value="HATPase_C_sf"/>
</dbReference>
<protein>
    <recommendedName>
        <fullName evidence="3">histidine kinase</fullName>
        <ecNumber evidence="3">2.7.13.3</ecNumber>
    </recommendedName>
</protein>
<sequence length="501" mass="56294">MKLRQKLLSTFGGLAVLALLNAGVTGWAIFNWQASNRELNHHYQRSLLVKELKIQVVKASQSIREAISMNESNGRSQFETEIAPVEQYFQDWSQLVHNEAERKQMQQLKNAYLVLLSDSEEIFQLLAEGRKFEALQLRREKLQNTSFPLFEELSERAIESDKQNRQKILKKVKQSQSTAELVLILAAFGTISLTLLLIAYLNSDLFTPLKEVKQALDNFSQGDRQIHLDTERSDEIGSVNRAFNRLVESIQEREKLLESAALGIKNKKLIDDKSEIGNVPSRLLVHQLLNQMEVQLAQLDSNDGNSNGKTIRKQALVSQIKQLLQTVTHLTEFGFPLDLNLTQTDIRALVYEVFISVREELIDRSISIELEIAPEVKKAFVDRLKLREALIQLVDNALSALPETGGRIGIWAKVTANRAELLLAVTDNGTGIKQSLLERAFNGVEVVSEAGQNRSPMGLKLTKAIVEQHGGKLLVKSKPDQGTQVQIKLPIIAKQQLSPSV</sequence>
<keyword evidence="9" id="KW-0067">ATP-binding</keyword>
<dbReference type="InterPro" id="IPR003594">
    <property type="entry name" value="HATPase_dom"/>
</dbReference>
<dbReference type="InterPro" id="IPR005467">
    <property type="entry name" value="His_kinase_dom"/>
</dbReference>
<dbReference type="InterPro" id="IPR004358">
    <property type="entry name" value="Sig_transdc_His_kin-like_C"/>
</dbReference>
<dbReference type="InterPro" id="IPR024478">
    <property type="entry name" value="HlyB_4HB_MCP"/>
</dbReference>
<dbReference type="GO" id="GO:0004673">
    <property type="term" value="F:protein histidine kinase activity"/>
    <property type="evidence" value="ECO:0007669"/>
    <property type="project" value="UniProtKB-EC"/>
</dbReference>
<dbReference type="Pfam" id="PF02518">
    <property type="entry name" value="HATPase_c"/>
    <property type="match status" value="1"/>
</dbReference>
<evidence type="ECO:0000256" key="12">
    <source>
        <dbReference type="SAM" id="Phobius"/>
    </source>
</evidence>
<organism evidence="15 16">
    <name type="scientific">Hyella patelloides LEGE 07179</name>
    <dbReference type="NCBI Taxonomy" id="945734"/>
    <lineage>
        <taxon>Bacteria</taxon>
        <taxon>Bacillati</taxon>
        <taxon>Cyanobacteriota</taxon>
        <taxon>Cyanophyceae</taxon>
        <taxon>Pleurocapsales</taxon>
        <taxon>Hyellaceae</taxon>
        <taxon>Hyella</taxon>
    </lineage>
</organism>
<evidence type="ECO:0000313" key="16">
    <source>
        <dbReference type="Proteomes" id="UP000320055"/>
    </source>
</evidence>
<keyword evidence="12" id="KW-1133">Transmembrane helix</keyword>
<comment type="subcellular location">
    <subcellularLocation>
        <location evidence="2">Cell membrane</location>
        <topology evidence="2">Multi-pass membrane protein</topology>
    </subcellularLocation>
</comment>
<dbReference type="Pfam" id="PF00672">
    <property type="entry name" value="HAMP"/>
    <property type="match status" value="1"/>
</dbReference>
<keyword evidence="12" id="KW-0812">Transmembrane</keyword>
<evidence type="ECO:0000259" key="14">
    <source>
        <dbReference type="PROSITE" id="PS50885"/>
    </source>
</evidence>
<keyword evidence="6" id="KW-0808">Transferase</keyword>
<accession>A0A563VRQ2</accession>
<dbReference type="PROSITE" id="PS50109">
    <property type="entry name" value="HIS_KIN"/>
    <property type="match status" value="1"/>
</dbReference>
<keyword evidence="10" id="KW-0902">Two-component regulatory system</keyword>
<dbReference type="GO" id="GO:0005886">
    <property type="term" value="C:plasma membrane"/>
    <property type="evidence" value="ECO:0007669"/>
    <property type="project" value="UniProtKB-SubCell"/>
</dbReference>
<keyword evidence="5" id="KW-0597">Phosphoprotein</keyword>
<comment type="catalytic activity">
    <reaction evidence="1">
        <text>ATP + protein L-histidine = ADP + protein N-phospho-L-histidine.</text>
        <dbReference type="EC" id="2.7.13.3"/>
    </reaction>
</comment>
<dbReference type="SUPFAM" id="SSF55874">
    <property type="entry name" value="ATPase domain of HSP90 chaperone/DNA topoisomerase II/histidine kinase"/>
    <property type="match status" value="1"/>
</dbReference>
<dbReference type="Gene3D" id="3.30.565.10">
    <property type="entry name" value="Histidine kinase-like ATPase, C-terminal domain"/>
    <property type="match status" value="1"/>
</dbReference>
<dbReference type="InterPro" id="IPR003660">
    <property type="entry name" value="HAMP_dom"/>
</dbReference>
<evidence type="ECO:0000256" key="5">
    <source>
        <dbReference type="ARBA" id="ARBA00022553"/>
    </source>
</evidence>
<dbReference type="Proteomes" id="UP000320055">
    <property type="component" value="Unassembled WGS sequence"/>
</dbReference>
<evidence type="ECO:0000259" key="13">
    <source>
        <dbReference type="PROSITE" id="PS50109"/>
    </source>
</evidence>
<dbReference type="InterPro" id="IPR050398">
    <property type="entry name" value="HssS/ArlS-like"/>
</dbReference>
<dbReference type="AlphaFoldDB" id="A0A563VRQ2"/>
<dbReference type="PANTHER" id="PTHR45528">
    <property type="entry name" value="SENSOR HISTIDINE KINASE CPXA"/>
    <property type="match status" value="1"/>
</dbReference>
<dbReference type="SMART" id="SM00387">
    <property type="entry name" value="HATPase_c"/>
    <property type="match status" value="1"/>
</dbReference>
<name>A0A563VRQ2_9CYAN</name>
<evidence type="ECO:0000256" key="2">
    <source>
        <dbReference type="ARBA" id="ARBA00004651"/>
    </source>
</evidence>
<dbReference type="SMART" id="SM00304">
    <property type="entry name" value="HAMP"/>
    <property type="match status" value="1"/>
</dbReference>
<dbReference type="SUPFAM" id="SSF158472">
    <property type="entry name" value="HAMP domain-like"/>
    <property type="match status" value="1"/>
</dbReference>
<reference evidence="15 16" key="1">
    <citation type="submission" date="2019-01" db="EMBL/GenBank/DDBJ databases">
        <authorList>
            <person name="Brito A."/>
        </authorList>
    </citation>
    <scope>NUCLEOTIDE SEQUENCE [LARGE SCALE GENOMIC DNA]</scope>
    <source>
        <strain evidence="15">1</strain>
    </source>
</reference>
<dbReference type="EC" id="2.7.13.3" evidence="3"/>
<evidence type="ECO:0000256" key="6">
    <source>
        <dbReference type="ARBA" id="ARBA00022679"/>
    </source>
</evidence>
<evidence type="ECO:0000256" key="9">
    <source>
        <dbReference type="ARBA" id="ARBA00022840"/>
    </source>
</evidence>
<feature type="domain" description="Histidine kinase" evidence="13">
    <location>
        <begin position="283"/>
        <end position="493"/>
    </location>
</feature>
<dbReference type="PANTHER" id="PTHR45528:SF1">
    <property type="entry name" value="SENSOR HISTIDINE KINASE CPXA"/>
    <property type="match status" value="1"/>
</dbReference>
<dbReference type="CDD" id="cd06225">
    <property type="entry name" value="HAMP"/>
    <property type="match status" value="1"/>
</dbReference>
<gene>
    <name evidence="15" type="ORF">H1P_2430010</name>
</gene>
<evidence type="ECO:0000256" key="3">
    <source>
        <dbReference type="ARBA" id="ARBA00012438"/>
    </source>
</evidence>
<keyword evidence="16" id="KW-1185">Reference proteome</keyword>
<evidence type="ECO:0000256" key="8">
    <source>
        <dbReference type="ARBA" id="ARBA00022777"/>
    </source>
</evidence>
<evidence type="ECO:0000256" key="1">
    <source>
        <dbReference type="ARBA" id="ARBA00000085"/>
    </source>
</evidence>
<evidence type="ECO:0000256" key="11">
    <source>
        <dbReference type="ARBA" id="ARBA00023136"/>
    </source>
</evidence>
<dbReference type="OrthoDB" id="507497at2"/>
<dbReference type="GO" id="GO:0005524">
    <property type="term" value="F:ATP binding"/>
    <property type="evidence" value="ECO:0007669"/>
    <property type="project" value="UniProtKB-KW"/>
</dbReference>
<feature type="domain" description="HAMP" evidence="14">
    <location>
        <begin position="203"/>
        <end position="255"/>
    </location>
</feature>
<dbReference type="PRINTS" id="PR00344">
    <property type="entry name" value="BCTRLSENSOR"/>
</dbReference>
<feature type="transmembrane region" description="Helical" evidence="12">
    <location>
        <begin position="181"/>
        <end position="201"/>
    </location>
</feature>
<dbReference type="Pfam" id="PF12729">
    <property type="entry name" value="4HB_MCP_1"/>
    <property type="match status" value="1"/>
</dbReference>
<evidence type="ECO:0000256" key="10">
    <source>
        <dbReference type="ARBA" id="ARBA00023012"/>
    </source>
</evidence>
<proteinExistence type="predicted"/>
<keyword evidence="8 15" id="KW-0418">Kinase</keyword>
<evidence type="ECO:0000313" key="15">
    <source>
        <dbReference type="EMBL" id="VEP14134.1"/>
    </source>
</evidence>